<comment type="caution">
    <text evidence="3">The sequence shown here is derived from an EMBL/GenBank/DDBJ whole genome shotgun (WGS) entry which is preliminary data.</text>
</comment>
<name>A0A2W4TFY5_9GAMM</name>
<accession>A0A2W4TFY5</accession>
<dbReference type="GO" id="GO:0016740">
    <property type="term" value="F:transferase activity"/>
    <property type="evidence" value="ECO:0007669"/>
    <property type="project" value="UniProtKB-KW"/>
</dbReference>
<evidence type="ECO:0000313" key="4">
    <source>
        <dbReference type="Proteomes" id="UP000249396"/>
    </source>
</evidence>
<dbReference type="CDD" id="cd04179">
    <property type="entry name" value="DPM_DPG-synthase_like"/>
    <property type="match status" value="1"/>
</dbReference>
<evidence type="ECO:0000259" key="2">
    <source>
        <dbReference type="Pfam" id="PF00535"/>
    </source>
</evidence>
<dbReference type="InterPro" id="IPR029044">
    <property type="entry name" value="Nucleotide-diphossugar_trans"/>
</dbReference>
<feature type="transmembrane region" description="Helical" evidence="1">
    <location>
        <begin position="231"/>
        <end position="251"/>
    </location>
</feature>
<sequence>MPTQSEPSTLSIVLPAKNEAENLRTLLPRLRHAYQQAEILVIDDGSTDDTPAVCKANRVGTIRHPFGMGNGASIKTGARRASGDVIVFMDADGQHDPDDIPRLLEKIHEGYYLVVGARMPSSHASLARRLANGFYNRFASLMTGYRIKDLTSGFRAVRARRFRKFLYLLPNGFSYPTTSTMAFFRAGFPVAYVPIHAGTRKGKSKISLLSDGTRFFVIILKIGALFSPMRLFLPISVFLVSSGIGLYAYNYYTQARFTNMSLLLLMSALFTFLIGLLSEQISSLHYRGIEESGEDR</sequence>
<feature type="domain" description="Glycosyltransferase 2-like" evidence="2">
    <location>
        <begin position="11"/>
        <end position="162"/>
    </location>
</feature>
<feature type="transmembrane region" description="Helical" evidence="1">
    <location>
        <begin position="165"/>
        <end position="186"/>
    </location>
</feature>
<dbReference type="SUPFAM" id="SSF53448">
    <property type="entry name" value="Nucleotide-diphospho-sugar transferases"/>
    <property type="match status" value="1"/>
</dbReference>
<dbReference type="Gene3D" id="3.90.550.10">
    <property type="entry name" value="Spore Coat Polysaccharide Biosynthesis Protein SpsA, Chain A"/>
    <property type="match status" value="1"/>
</dbReference>
<reference evidence="3 4" key="1">
    <citation type="journal article" date="2018" name="Aquat. Microb. Ecol.">
        <title>Gammaproteobacterial methanotrophs dominate.</title>
        <authorList>
            <person name="Rissanen A.J."/>
            <person name="Saarenheimo J."/>
            <person name="Tiirola M."/>
            <person name="Peura S."/>
            <person name="Aalto S.L."/>
            <person name="Karvinen A."/>
            <person name="Nykanen H."/>
        </authorList>
    </citation>
    <scope>NUCLEOTIDE SEQUENCE [LARGE SCALE GENOMIC DNA]</scope>
    <source>
        <strain evidence="3">AMbin10</strain>
    </source>
</reference>
<evidence type="ECO:0000313" key="3">
    <source>
        <dbReference type="EMBL" id="PZN86180.1"/>
    </source>
</evidence>
<keyword evidence="3" id="KW-0808">Transferase</keyword>
<dbReference type="Pfam" id="PF00535">
    <property type="entry name" value="Glycos_transf_2"/>
    <property type="match status" value="1"/>
</dbReference>
<dbReference type="AlphaFoldDB" id="A0A2W4TFY5"/>
<keyword evidence="1" id="KW-0812">Transmembrane</keyword>
<organism evidence="3 4">
    <name type="scientific">Candidatus Methylumidiphilus alinenensis</name>
    <dbReference type="NCBI Taxonomy" id="2202197"/>
    <lineage>
        <taxon>Bacteria</taxon>
        <taxon>Pseudomonadati</taxon>
        <taxon>Pseudomonadota</taxon>
        <taxon>Gammaproteobacteria</taxon>
        <taxon>Methylococcales</taxon>
        <taxon>Candidatus Methylumidiphilus</taxon>
    </lineage>
</organism>
<gene>
    <name evidence="3" type="ORF">DM484_01035</name>
</gene>
<keyword evidence="1" id="KW-0472">Membrane</keyword>
<dbReference type="PANTHER" id="PTHR48090">
    <property type="entry name" value="UNDECAPRENYL-PHOSPHATE 4-DEOXY-4-FORMAMIDO-L-ARABINOSE TRANSFERASE-RELATED"/>
    <property type="match status" value="1"/>
</dbReference>
<proteinExistence type="predicted"/>
<dbReference type="InterPro" id="IPR001173">
    <property type="entry name" value="Glyco_trans_2-like"/>
</dbReference>
<keyword evidence="1" id="KW-1133">Transmembrane helix</keyword>
<dbReference type="EMBL" id="QJPH01000091">
    <property type="protein sequence ID" value="PZN86180.1"/>
    <property type="molecule type" value="Genomic_DNA"/>
</dbReference>
<dbReference type="InterPro" id="IPR050256">
    <property type="entry name" value="Glycosyltransferase_2"/>
</dbReference>
<dbReference type="Proteomes" id="UP000249396">
    <property type="component" value="Unassembled WGS sequence"/>
</dbReference>
<evidence type="ECO:0000256" key="1">
    <source>
        <dbReference type="SAM" id="Phobius"/>
    </source>
</evidence>
<feature type="transmembrane region" description="Helical" evidence="1">
    <location>
        <begin position="257"/>
        <end position="277"/>
    </location>
</feature>
<protein>
    <submittedName>
        <fullName evidence="3">Glycosyl transferase</fullName>
    </submittedName>
</protein>
<dbReference type="PANTHER" id="PTHR48090:SF7">
    <property type="entry name" value="RFBJ PROTEIN"/>
    <property type="match status" value="1"/>
</dbReference>